<dbReference type="PIRSF" id="PIRSF008711">
    <property type="entry name" value="UCP008711"/>
    <property type="match status" value="1"/>
</dbReference>
<evidence type="ECO:0000313" key="1">
    <source>
        <dbReference type="EMBL" id="NKF24404.1"/>
    </source>
</evidence>
<keyword evidence="2" id="KW-1185">Reference proteome</keyword>
<dbReference type="InterPro" id="IPR036698">
    <property type="entry name" value="TM1070-like_sf"/>
</dbReference>
<comment type="caution">
    <text evidence="1">The sequence shown here is derived from an EMBL/GenBank/DDBJ whole genome shotgun (WGS) entry which is preliminary data.</text>
</comment>
<dbReference type="InterPro" id="IPR009794">
    <property type="entry name" value="ASRT"/>
</dbReference>
<dbReference type="Gene3D" id="2.60.290.11">
    <property type="entry name" value="TM1070-like"/>
    <property type="match status" value="1"/>
</dbReference>
<dbReference type="Proteomes" id="UP000653472">
    <property type="component" value="Unassembled WGS sequence"/>
</dbReference>
<dbReference type="EMBL" id="JAAVXB010000014">
    <property type="protein sequence ID" value="NKF24404.1"/>
    <property type="molecule type" value="Genomic_DNA"/>
</dbReference>
<organism evidence="1 2">
    <name type="scientific">Solimonas marina</name>
    <dbReference type="NCBI Taxonomy" id="2714601"/>
    <lineage>
        <taxon>Bacteria</taxon>
        <taxon>Pseudomonadati</taxon>
        <taxon>Pseudomonadota</taxon>
        <taxon>Gammaproteobacteria</taxon>
        <taxon>Nevskiales</taxon>
        <taxon>Nevskiaceae</taxon>
        <taxon>Solimonas</taxon>
    </lineage>
</organism>
<dbReference type="SUPFAM" id="SSF89232">
    <property type="entry name" value="Hypothetical protein TM1070"/>
    <property type="match status" value="1"/>
</dbReference>
<dbReference type="RefSeq" id="WP_168149702.1">
    <property type="nucleotide sequence ID" value="NZ_JAAVXB010000014.1"/>
</dbReference>
<reference evidence="1" key="1">
    <citation type="submission" date="2020-03" db="EMBL/GenBank/DDBJ databases">
        <title>Solimonas marina sp. nov., isolated from deep seawater of the Pacific Ocean.</title>
        <authorList>
            <person name="Liu X."/>
            <person name="Lai Q."/>
            <person name="Sun F."/>
            <person name="Gai Y."/>
            <person name="Li G."/>
            <person name="Shao Z."/>
        </authorList>
    </citation>
    <scope>NUCLEOTIDE SEQUENCE</scope>
    <source>
        <strain evidence="1">C16B3</strain>
    </source>
</reference>
<sequence>MSIGKRQWAIAEGFLPDPGPHADDPELRSHETACILNANERDVVLVITVFFRDRDTAGPYRIQIPARRTLHLRFDQLIDPEPIPRNTDYACVIEADQPVVIQHTRLDARPGERALITTMAYAEEK</sequence>
<accession>A0A969WD85</accession>
<protein>
    <submittedName>
        <fullName evidence="1">Sensory rhodopsin transducer</fullName>
    </submittedName>
</protein>
<evidence type="ECO:0000313" key="2">
    <source>
        <dbReference type="Proteomes" id="UP000653472"/>
    </source>
</evidence>
<dbReference type="AlphaFoldDB" id="A0A969WD85"/>
<dbReference type="Pfam" id="PF07100">
    <property type="entry name" value="ASRT"/>
    <property type="match status" value="1"/>
</dbReference>
<proteinExistence type="predicted"/>
<gene>
    <name evidence="1" type="ORF">G7Y82_19005</name>
</gene>
<name>A0A969WD85_9GAMM</name>